<sequence length="396" mass="45101">MLNEDDGQVEALADIHHKARHLFQLGCDHARNRLVEQQDLRLGHQRAGNLQPPLFAVRQVLSEKIRFVGKIQLVQKRHDFLVQLAFAALHGRRAEKAARQALLIVHGVRHLNVVRHRSVGEQPDVLEGTGHARLRKLVRLEPRHVAAFVGDRAGGGLVDARQHVEHGGFARAVGADDGNHLSLLERKVEIIHRAETAEHDRKVFYFKNAHEYSPLSPLPVRAGGLIFAVLPWENRLVIQRIALDAHERQFLAAAESVRAVQHNDDQHGRIYGDAPVRKEAQDFRQNRQKRSAYNGTRKRTAAAGVHKHQKVRALGKAEGVRLNERQHVGIQPARNARDERGNAERRDFVLGGVDAHDVRRDFVVTNGNERTPVRRINQVFEQEQRQRHKEQNPRQR</sequence>
<reference evidence="2" key="1">
    <citation type="submission" date="2019-08" db="EMBL/GenBank/DDBJ databases">
        <authorList>
            <person name="Kucharzyk K."/>
            <person name="Murdoch R.W."/>
            <person name="Higgins S."/>
            <person name="Loffler F."/>
        </authorList>
    </citation>
    <scope>NUCLEOTIDE SEQUENCE</scope>
</reference>
<proteinExistence type="predicted"/>
<accession>A0A644YZ54</accession>
<dbReference type="EMBL" id="VSSQ01006164">
    <property type="protein sequence ID" value="MPM31753.1"/>
    <property type="molecule type" value="Genomic_DNA"/>
</dbReference>
<name>A0A644YZ54_9ZZZZ</name>
<evidence type="ECO:0000256" key="1">
    <source>
        <dbReference type="SAM" id="MobiDB-lite"/>
    </source>
</evidence>
<dbReference type="AntiFam" id="ANF00142">
    <property type="entry name" value="Shadow ORF (opposite yadG)"/>
</dbReference>
<dbReference type="AntiFam" id="ANF00095">
    <property type="entry name" value="Shadow ORF (opposite ABC transporters)"/>
</dbReference>
<organism evidence="2">
    <name type="scientific">bioreactor metagenome</name>
    <dbReference type="NCBI Taxonomy" id="1076179"/>
    <lineage>
        <taxon>unclassified sequences</taxon>
        <taxon>metagenomes</taxon>
        <taxon>ecological metagenomes</taxon>
    </lineage>
</organism>
<evidence type="ECO:0000313" key="2">
    <source>
        <dbReference type="EMBL" id="MPM31753.1"/>
    </source>
</evidence>
<protein>
    <submittedName>
        <fullName evidence="2">Uncharacterized protein</fullName>
    </submittedName>
</protein>
<dbReference type="AlphaFoldDB" id="A0A644YZ54"/>
<feature type="region of interest" description="Disordered" evidence="1">
    <location>
        <begin position="282"/>
        <end position="306"/>
    </location>
</feature>
<comment type="caution">
    <text evidence="2">The sequence shown here is derived from an EMBL/GenBank/DDBJ whole genome shotgun (WGS) entry which is preliminary data.</text>
</comment>
<feature type="compositionally biased region" description="Basic residues" evidence="1">
    <location>
        <begin position="286"/>
        <end position="306"/>
    </location>
</feature>
<gene>
    <name evidence="2" type="ORF">SDC9_78310</name>
</gene>